<accession>A0A2A4TA13</accession>
<reference evidence="2" key="1">
    <citation type="submission" date="2017-08" db="EMBL/GenBank/DDBJ databases">
        <title>A dynamic microbial community with high functional redundancy inhabits the cold, oxic subseafloor aquifer.</title>
        <authorList>
            <person name="Tully B.J."/>
            <person name="Wheat C.G."/>
            <person name="Glazer B.T."/>
            <person name="Huber J.A."/>
        </authorList>
    </citation>
    <scope>NUCLEOTIDE SEQUENCE [LARGE SCALE GENOMIC DNA]</scope>
</reference>
<dbReference type="AlphaFoldDB" id="A0A2A4TA13"/>
<dbReference type="Proteomes" id="UP000218113">
    <property type="component" value="Unassembled WGS sequence"/>
</dbReference>
<organism evidence="1 2">
    <name type="scientific">SAR324 cluster bacterium</name>
    <dbReference type="NCBI Taxonomy" id="2024889"/>
    <lineage>
        <taxon>Bacteria</taxon>
        <taxon>Deltaproteobacteria</taxon>
        <taxon>SAR324 cluster</taxon>
    </lineage>
</organism>
<evidence type="ECO:0000313" key="2">
    <source>
        <dbReference type="Proteomes" id="UP000218113"/>
    </source>
</evidence>
<proteinExistence type="predicted"/>
<comment type="caution">
    <text evidence="1">The sequence shown here is derived from an EMBL/GenBank/DDBJ whole genome shotgun (WGS) entry which is preliminary data.</text>
</comment>
<gene>
    <name evidence="1" type="ORF">COB67_02420</name>
</gene>
<dbReference type="EMBL" id="NVSR01000007">
    <property type="protein sequence ID" value="PCI30159.1"/>
    <property type="molecule type" value="Genomic_DNA"/>
</dbReference>
<name>A0A2A4TA13_9DELT</name>
<protein>
    <submittedName>
        <fullName evidence="1">Uncharacterized protein</fullName>
    </submittedName>
</protein>
<evidence type="ECO:0000313" key="1">
    <source>
        <dbReference type="EMBL" id="PCI30159.1"/>
    </source>
</evidence>
<sequence length="108" mass="12463">MEVSTPLKKKTIPLLEDVLGHSSDLKGFEHIPGFFLTIPNNPILAFKSVVEIETFVQKIKRNFNFTIIDNRGTWPKQHELHYYEGYIHPDSKSSLNTKYLIPDVVFCS</sequence>